<organism evidence="2 4">
    <name type="scientific">Anaerobacillus isosaccharinicus</name>
    <dbReference type="NCBI Taxonomy" id="1532552"/>
    <lineage>
        <taxon>Bacteria</taxon>
        <taxon>Bacillati</taxon>
        <taxon>Bacillota</taxon>
        <taxon>Bacilli</taxon>
        <taxon>Bacillales</taxon>
        <taxon>Bacillaceae</taxon>
        <taxon>Anaerobacillus</taxon>
    </lineage>
</organism>
<sequence>MKKNYYFVLLLIISVTILFLGARYWYIKDNFTMPYKVAENVIQEALQDHSLSEYMISEEEWGTHSKDSVYEIVREPIDWSKFKEFVQTCEKKPQSSLLYSDGKATYKVMKSSYEETYNSIFIDCVDYSIENNDVLGRNQIGLLLEKVNGAWKVVGQYRNEDNTTHDEISALAAATDFVTAIKEKNTAHLLEVLNKSYFYSSYEIKHVDKIIEGFEKNFDLNSLEVQLYYDGYAMHADAGQYEFFITDKNGHDFEQVNSLIIHFEENGETMYYYHPYIRYFPFAEEMVENYLDLIARKSIAELAHFMNPDDIVVPEWVAAETIKNYSDYFGEQNLKVHHDIGFKFIIENSLGKEHQLEVIYGDGLMAIKDEFVPDFDY</sequence>
<keyword evidence="1" id="KW-0812">Transmembrane</keyword>
<dbReference type="AlphaFoldDB" id="A0A1S2LR88"/>
<proteinExistence type="predicted"/>
<feature type="transmembrane region" description="Helical" evidence="1">
    <location>
        <begin position="6"/>
        <end position="26"/>
    </location>
</feature>
<gene>
    <name evidence="3" type="ORF">AWH56_022525</name>
    <name evidence="2" type="ORF">AWH56_12915</name>
</gene>
<keyword evidence="1" id="KW-0472">Membrane</keyword>
<reference evidence="3 4" key="3">
    <citation type="journal article" date="2019" name="Int. J. Syst. Evol. Microbiol.">
        <title>Anaerobacillus isosaccharinicus sp. nov., an alkaliphilic bacterium which degrades isosaccharinic acid.</title>
        <authorList>
            <person name="Bassil N.M."/>
            <person name="Lloyd J.R."/>
        </authorList>
    </citation>
    <scope>NUCLEOTIDE SEQUENCE [LARGE SCALE GENOMIC DNA]</scope>
    <source>
        <strain evidence="3 4">NB2006</strain>
    </source>
</reference>
<accession>A0A1S2LR88</accession>
<keyword evidence="4" id="KW-1185">Reference proteome</keyword>
<dbReference type="KEGG" id="aia:AWH56_022525"/>
<evidence type="ECO:0000313" key="2">
    <source>
        <dbReference type="EMBL" id="OIJ14720.1"/>
    </source>
</evidence>
<reference evidence="2 4" key="1">
    <citation type="submission" date="2016-10" db="EMBL/GenBank/DDBJ databases">
        <title>Draft genome sequences of four alkaliphilic bacteria belonging to the Anaerobacillus genus.</title>
        <authorList>
            <person name="Bassil N.M."/>
            <person name="Lloyd J.R."/>
        </authorList>
    </citation>
    <scope>NUCLEOTIDE SEQUENCE [LARGE SCALE GENOMIC DNA]</scope>
    <source>
        <strain evidence="2 4">NB2006</strain>
    </source>
</reference>
<evidence type="ECO:0000256" key="1">
    <source>
        <dbReference type="SAM" id="Phobius"/>
    </source>
</evidence>
<reference evidence="3 4" key="2">
    <citation type="journal article" date="2017" name="Genome Announc.">
        <title>Draft Genome Sequences of Four Alkaliphilic Bacteria Belonging to the Anaerobacillus Genus.</title>
        <authorList>
            <person name="Bassil N.M."/>
            <person name="Lloyd J.R."/>
        </authorList>
    </citation>
    <scope>NUCLEOTIDE SEQUENCE [LARGE SCALE GENOMIC DNA]</scope>
    <source>
        <strain evidence="3 4">NB2006</strain>
    </source>
</reference>
<reference evidence="3" key="4">
    <citation type="submission" date="2020-10" db="EMBL/GenBank/DDBJ databases">
        <authorList>
            <person name="Bassil N.M."/>
            <person name="Lloyd J.R."/>
        </authorList>
    </citation>
    <scope>NUCLEOTIDE SEQUENCE</scope>
    <source>
        <strain evidence="3">NB2006</strain>
    </source>
</reference>
<dbReference type="RefSeq" id="WP_071317501.1">
    <property type="nucleotide sequence ID" value="NZ_CP063356.2"/>
</dbReference>
<name>A0A1S2LR88_9BACI</name>
<evidence type="ECO:0000313" key="4">
    <source>
        <dbReference type="Proteomes" id="UP000180175"/>
    </source>
</evidence>
<protein>
    <submittedName>
        <fullName evidence="2">Uncharacterized protein</fullName>
    </submittedName>
</protein>
<keyword evidence="1" id="KW-1133">Transmembrane helix</keyword>
<dbReference type="EMBL" id="CP063356">
    <property type="protein sequence ID" value="QOY35429.1"/>
    <property type="molecule type" value="Genomic_DNA"/>
</dbReference>
<dbReference type="EMBL" id="LQXD01000111">
    <property type="protein sequence ID" value="OIJ14720.1"/>
    <property type="molecule type" value="Genomic_DNA"/>
</dbReference>
<dbReference type="OrthoDB" id="2885749at2"/>
<dbReference type="Proteomes" id="UP000180175">
    <property type="component" value="Chromosome"/>
</dbReference>
<evidence type="ECO:0000313" key="3">
    <source>
        <dbReference type="EMBL" id="QOY35429.1"/>
    </source>
</evidence>